<dbReference type="EC" id="1.1.1.23" evidence="9"/>
<dbReference type="GO" id="GO:0051287">
    <property type="term" value="F:NAD binding"/>
    <property type="evidence" value="ECO:0007669"/>
    <property type="project" value="InterPro"/>
</dbReference>
<dbReference type="FunFam" id="3.30.230.40:FF:000001">
    <property type="entry name" value="Imidazoleglycerol-phosphate dehydratase HisB"/>
    <property type="match status" value="1"/>
</dbReference>
<dbReference type="EC" id="4.2.1.19" evidence="8"/>
<dbReference type="FunFam" id="3.30.230.40:FF:000003">
    <property type="entry name" value="Imidazoleglycerol-phosphate dehydratase HisB"/>
    <property type="match status" value="1"/>
</dbReference>
<proteinExistence type="inferred from homology"/>
<feature type="binding site" evidence="9">
    <location>
        <position position="211"/>
    </location>
    <ligand>
        <name>NAD(+)</name>
        <dbReference type="ChEBI" id="CHEBI:57540"/>
    </ligand>
</feature>
<dbReference type="RefSeq" id="WP_121210214.1">
    <property type="nucleotide sequence ID" value="NZ_RBIM01000002.1"/>
</dbReference>
<dbReference type="Pfam" id="PF00475">
    <property type="entry name" value="IGPD"/>
    <property type="match status" value="1"/>
</dbReference>
<feature type="binding site" evidence="9">
    <location>
        <position position="419"/>
    </location>
    <ligand>
        <name>substrate</name>
    </ligand>
</feature>
<name>A0A495DK25_9PROT</name>
<keyword evidence="6 8" id="KW-0368">Histidine biosynthesis</keyword>
<evidence type="ECO:0000256" key="9">
    <source>
        <dbReference type="HAMAP-Rule" id="MF_01024"/>
    </source>
</evidence>
<dbReference type="UniPathway" id="UPA00031">
    <property type="reaction ID" value="UER00011"/>
</dbReference>
<dbReference type="PANTHER" id="PTHR21256:SF2">
    <property type="entry name" value="HISTIDINE BIOSYNTHESIS TRIFUNCTIONAL PROTEIN"/>
    <property type="match status" value="1"/>
</dbReference>
<feature type="active site" description="Proton acceptor" evidence="9">
    <location>
        <position position="327"/>
    </location>
</feature>
<evidence type="ECO:0000256" key="1">
    <source>
        <dbReference type="ARBA" id="ARBA00005047"/>
    </source>
</evidence>
<dbReference type="Gene3D" id="3.30.230.40">
    <property type="entry name" value="Imidazole glycerol phosphate dehydratase, domain 1"/>
    <property type="match status" value="2"/>
</dbReference>
<feature type="region of interest" description="Disordered" evidence="10">
    <location>
        <begin position="429"/>
        <end position="452"/>
    </location>
</feature>
<comment type="cofactor">
    <cofactor evidence="9">
        <name>Zn(2+)</name>
        <dbReference type="ChEBI" id="CHEBI:29105"/>
    </cofactor>
    <text evidence="9">Binds 1 zinc ion per subunit.</text>
</comment>
<feature type="binding site" evidence="9">
    <location>
        <position position="188"/>
    </location>
    <ligand>
        <name>NAD(+)</name>
        <dbReference type="ChEBI" id="CHEBI:57540"/>
    </ligand>
</feature>
<dbReference type="Proteomes" id="UP000273675">
    <property type="component" value="Unassembled WGS sequence"/>
</dbReference>
<dbReference type="SUPFAM" id="SSF53720">
    <property type="entry name" value="ALDH-like"/>
    <property type="match status" value="1"/>
</dbReference>
<reference evidence="11 12" key="1">
    <citation type="submission" date="2018-10" db="EMBL/GenBank/DDBJ databases">
        <title>Genomic Encyclopedia of Type Strains, Phase IV (KMG-IV): sequencing the most valuable type-strain genomes for metagenomic binning, comparative biology and taxonomic classification.</title>
        <authorList>
            <person name="Goeker M."/>
        </authorList>
    </citation>
    <scope>NUCLEOTIDE SEQUENCE [LARGE SCALE GENOMIC DNA]</scope>
    <source>
        <strain evidence="11 12">DSM 4734</strain>
    </source>
</reference>
<dbReference type="CDD" id="cd06572">
    <property type="entry name" value="Histidinol_dh"/>
    <property type="match status" value="1"/>
</dbReference>
<dbReference type="GO" id="GO:0008270">
    <property type="term" value="F:zinc ion binding"/>
    <property type="evidence" value="ECO:0007669"/>
    <property type="project" value="UniProtKB-UniRule"/>
</dbReference>
<dbReference type="InterPro" id="IPR038494">
    <property type="entry name" value="IGPD_sf"/>
</dbReference>
<dbReference type="GO" id="GO:0004399">
    <property type="term" value="F:histidinol dehydrogenase activity"/>
    <property type="evidence" value="ECO:0007669"/>
    <property type="project" value="UniProtKB-UniRule"/>
</dbReference>
<dbReference type="InterPro" id="IPR020568">
    <property type="entry name" value="Ribosomal_Su5_D2-typ_SF"/>
</dbReference>
<protein>
    <recommendedName>
        <fullName evidence="8 9">Multifunctional fusion protein</fullName>
    </recommendedName>
    <domain>
        <recommendedName>
            <fullName evidence="8">Imidazoleglycerol-phosphate dehydratase</fullName>
            <shortName evidence="8">IGPD</shortName>
            <ecNumber evidence="8">4.2.1.19</ecNumber>
        </recommendedName>
    </domain>
    <domain>
        <recommendedName>
            <fullName evidence="9">Histidinol dehydrogenase</fullName>
            <shortName evidence="9">HDH</shortName>
            <ecNumber evidence="9">1.1.1.23</ecNumber>
        </recommendedName>
    </domain>
</protein>
<dbReference type="CDD" id="cd07914">
    <property type="entry name" value="IGPD"/>
    <property type="match status" value="1"/>
</dbReference>
<dbReference type="NCBIfam" id="TIGR00069">
    <property type="entry name" value="hisD"/>
    <property type="match status" value="1"/>
</dbReference>
<feature type="binding site" evidence="9">
    <location>
        <position position="419"/>
    </location>
    <ligand>
        <name>Zn(2+)</name>
        <dbReference type="ChEBI" id="CHEBI:29105"/>
    </ligand>
</feature>
<dbReference type="GO" id="GO:0005829">
    <property type="term" value="C:cytosol"/>
    <property type="evidence" value="ECO:0007669"/>
    <property type="project" value="TreeGrafter"/>
</dbReference>
<dbReference type="GO" id="GO:0000105">
    <property type="term" value="P:L-histidine biosynthetic process"/>
    <property type="evidence" value="ECO:0007669"/>
    <property type="project" value="UniProtKB-UniRule"/>
</dbReference>
<feature type="binding site" evidence="9">
    <location>
        <position position="126"/>
    </location>
    <ligand>
        <name>NAD(+)</name>
        <dbReference type="ChEBI" id="CHEBI:57540"/>
    </ligand>
</feature>
<evidence type="ECO:0000256" key="10">
    <source>
        <dbReference type="SAM" id="MobiDB-lite"/>
    </source>
</evidence>
<comment type="pathway">
    <text evidence="9">Amino-acid biosynthesis; L-histidine biosynthesis; L-histidine from 5-phospho-alpha-D-ribose 1-diphosphate: step 9/9.</text>
</comment>
<evidence type="ECO:0000313" key="12">
    <source>
        <dbReference type="Proteomes" id="UP000273675"/>
    </source>
</evidence>
<evidence type="ECO:0000256" key="5">
    <source>
        <dbReference type="ARBA" id="ARBA00023002"/>
    </source>
</evidence>
<comment type="caution">
    <text evidence="11">The sequence shown here is derived from an EMBL/GenBank/DDBJ whole genome shotgun (WGS) entry which is preliminary data.</text>
</comment>
<feature type="binding site" evidence="9">
    <location>
        <position position="360"/>
    </location>
    <ligand>
        <name>Zn(2+)</name>
        <dbReference type="ChEBI" id="CHEBI:29105"/>
    </ligand>
</feature>
<dbReference type="FunFam" id="3.40.50.1980:FF:000001">
    <property type="entry name" value="Histidinol dehydrogenase"/>
    <property type="match status" value="1"/>
</dbReference>
<dbReference type="AlphaFoldDB" id="A0A495DK25"/>
<dbReference type="Gene3D" id="3.40.50.1980">
    <property type="entry name" value="Nitrogenase molybdenum iron protein domain"/>
    <property type="match status" value="2"/>
</dbReference>
<dbReference type="NCBIfam" id="NF002111">
    <property type="entry name" value="PRK00951.2-1"/>
    <property type="match status" value="1"/>
</dbReference>
<evidence type="ECO:0000256" key="2">
    <source>
        <dbReference type="ARBA" id="ARBA00022605"/>
    </source>
</evidence>
<evidence type="ECO:0000256" key="6">
    <source>
        <dbReference type="ARBA" id="ARBA00023102"/>
    </source>
</evidence>
<dbReference type="GO" id="GO:0004424">
    <property type="term" value="F:imidazoleglycerol-phosphate dehydratase activity"/>
    <property type="evidence" value="ECO:0007669"/>
    <property type="project" value="UniProtKB-UniRule"/>
</dbReference>
<evidence type="ECO:0000313" key="11">
    <source>
        <dbReference type="EMBL" id="RKR02970.1"/>
    </source>
</evidence>
<dbReference type="OrthoDB" id="9805269at2"/>
<comment type="subcellular location">
    <subcellularLocation>
        <location evidence="8">Cytoplasm</location>
    </subcellularLocation>
</comment>
<dbReference type="HAMAP" id="MF_00076">
    <property type="entry name" value="HisB"/>
    <property type="match status" value="1"/>
</dbReference>
<keyword evidence="8" id="KW-0963">Cytoplasm</keyword>
<dbReference type="InterPro" id="IPR016161">
    <property type="entry name" value="Ald_DH/histidinol_DH"/>
</dbReference>
<dbReference type="PANTHER" id="PTHR21256">
    <property type="entry name" value="HISTIDINOL DEHYDROGENASE HDH"/>
    <property type="match status" value="1"/>
</dbReference>
<organism evidence="11 12">
    <name type="scientific">Maricaulis maris</name>
    <dbReference type="NCBI Taxonomy" id="74318"/>
    <lineage>
        <taxon>Bacteria</taxon>
        <taxon>Pseudomonadati</taxon>
        <taxon>Pseudomonadota</taxon>
        <taxon>Alphaproteobacteria</taxon>
        <taxon>Maricaulales</taxon>
        <taxon>Maricaulaceae</taxon>
        <taxon>Maricaulis</taxon>
    </lineage>
</organism>
<accession>A0A495DK25</accession>
<keyword evidence="4 9" id="KW-0862">Zinc</keyword>
<dbReference type="PROSITE" id="PS00955">
    <property type="entry name" value="IGP_DEHYDRATASE_2"/>
    <property type="match status" value="1"/>
</dbReference>
<feature type="binding site" evidence="9">
    <location>
        <position position="262"/>
    </location>
    <ligand>
        <name>substrate</name>
    </ligand>
</feature>
<evidence type="ECO:0000256" key="3">
    <source>
        <dbReference type="ARBA" id="ARBA00022723"/>
    </source>
</evidence>
<feature type="binding site" evidence="9">
    <location>
        <position position="327"/>
    </location>
    <ligand>
        <name>substrate</name>
    </ligand>
</feature>
<comment type="similarity">
    <text evidence="8">Belongs to the imidazoleglycerol-phosphate dehydratase family.</text>
</comment>
<comment type="similarity">
    <text evidence="9">Belongs to the histidinol dehydrogenase family.</text>
</comment>
<comment type="function">
    <text evidence="9">Catalyzes the sequential NAD-dependent oxidations of L-histidinol to L-histidinaldehyde and then to L-histidine.</text>
</comment>
<dbReference type="PRINTS" id="PR00083">
    <property type="entry name" value="HOLDHDRGNASE"/>
</dbReference>
<gene>
    <name evidence="8" type="primary">hisB</name>
    <name evidence="9" type="synonym">hisD</name>
    <name evidence="11" type="ORF">C7435_0915</name>
</gene>
<evidence type="ECO:0000256" key="7">
    <source>
        <dbReference type="ARBA" id="ARBA00023239"/>
    </source>
</evidence>
<keyword evidence="7 8" id="KW-0456">Lyase</keyword>
<dbReference type="InterPro" id="IPR012131">
    <property type="entry name" value="Hstdl_DH"/>
</dbReference>
<feature type="binding site" evidence="9">
    <location>
        <position position="360"/>
    </location>
    <ligand>
        <name>substrate</name>
    </ligand>
</feature>
<dbReference type="SUPFAM" id="SSF54211">
    <property type="entry name" value="Ribosomal protein S5 domain 2-like"/>
    <property type="match status" value="2"/>
</dbReference>
<comment type="catalytic activity">
    <reaction evidence="8">
        <text>D-erythro-1-(imidazol-4-yl)glycerol 3-phosphate = 3-(imidazol-4-yl)-2-oxopropyl phosphate + H2O</text>
        <dbReference type="Rhea" id="RHEA:11040"/>
        <dbReference type="ChEBI" id="CHEBI:15377"/>
        <dbReference type="ChEBI" id="CHEBI:57766"/>
        <dbReference type="ChEBI" id="CHEBI:58278"/>
        <dbReference type="EC" id="4.2.1.19"/>
    </reaction>
</comment>
<dbReference type="InterPro" id="IPR001692">
    <property type="entry name" value="Histidinol_DH_CS"/>
</dbReference>
<dbReference type="InterPro" id="IPR000807">
    <property type="entry name" value="ImidazoleglycerolP_deHydtase"/>
</dbReference>
<comment type="pathway">
    <text evidence="1 8">Amino-acid biosynthesis; L-histidine biosynthesis; L-histidine from 5-phospho-alpha-D-ribose 1-diphosphate: step 6/9.</text>
</comment>
<dbReference type="InterPro" id="IPR020565">
    <property type="entry name" value="ImidazoleglycerP_deHydtase_CS"/>
</dbReference>
<keyword evidence="3 9" id="KW-0479">Metal-binding</keyword>
<feature type="active site" description="Proton acceptor" evidence="9">
    <location>
        <position position="326"/>
    </location>
</feature>
<evidence type="ECO:0000256" key="8">
    <source>
        <dbReference type="HAMAP-Rule" id="MF_00076"/>
    </source>
</evidence>
<dbReference type="Pfam" id="PF00815">
    <property type="entry name" value="Histidinol_dh"/>
    <property type="match status" value="1"/>
</dbReference>
<evidence type="ECO:0000256" key="4">
    <source>
        <dbReference type="ARBA" id="ARBA00022833"/>
    </source>
</evidence>
<feature type="binding site" evidence="9">
    <location>
        <position position="259"/>
    </location>
    <ligand>
        <name>substrate</name>
    </ligand>
</feature>
<comment type="catalytic activity">
    <reaction evidence="9">
        <text>L-histidinol + 2 NAD(+) + H2O = L-histidine + 2 NADH + 3 H(+)</text>
        <dbReference type="Rhea" id="RHEA:20641"/>
        <dbReference type="ChEBI" id="CHEBI:15377"/>
        <dbReference type="ChEBI" id="CHEBI:15378"/>
        <dbReference type="ChEBI" id="CHEBI:57540"/>
        <dbReference type="ChEBI" id="CHEBI:57595"/>
        <dbReference type="ChEBI" id="CHEBI:57699"/>
        <dbReference type="ChEBI" id="CHEBI:57945"/>
        <dbReference type="EC" id="1.1.1.23"/>
    </reaction>
</comment>
<feature type="binding site" evidence="9">
    <location>
        <position position="259"/>
    </location>
    <ligand>
        <name>Zn(2+)</name>
        <dbReference type="ChEBI" id="CHEBI:29105"/>
    </ligand>
</feature>
<feature type="binding site" evidence="9">
    <location>
        <position position="262"/>
    </location>
    <ligand>
        <name>Zn(2+)</name>
        <dbReference type="ChEBI" id="CHEBI:29105"/>
    </ligand>
</feature>
<dbReference type="EMBL" id="RBIM01000002">
    <property type="protein sequence ID" value="RKR02970.1"/>
    <property type="molecule type" value="Genomic_DNA"/>
</dbReference>
<dbReference type="PROSITE" id="PS00611">
    <property type="entry name" value="HISOL_DEHYDROGENASE"/>
    <property type="match status" value="1"/>
</dbReference>
<dbReference type="HAMAP" id="MF_01024">
    <property type="entry name" value="HisD"/>
    <property type="match status" value="1"/>
</dbReference>
<keyword evidence="9" id="KW-0520">NAD</keyword>
<keyword evidence="2 8" id="KW-0028">Amino-acid biosynthesis</keyword>
<keyword evidence="5 9" id="KW-0560">Oxidoreductase</keyword>
<feature type="binding site" evidence="9">
    <location>
        <position position="414"/>
    </location>
    <ligand>
        <name>substrate</name>
    </ligand>
</feature>
<sequence length="632" mass="65920">MLDIINWTQTSSEDRAAALARPLSAGTADAAARDIVNAVRDQGETAVRAYAQRLDGYAPSDFRVPAGTIAAARASLDPADAEAIKAAADAVRRFHIEQGYRNYSVETWPGVTASRRATPIDTAALYVPAGSAPLVSSLIMLAVPAQLAGVPRIAVVAPPQGKAGVNPALLAAADLLGLDEVYAIGGAQAVAALSLGVAGLPRADKIFGPGNAYVAAAKAYVSSLPGGPAVDLPAGPSEVMVIADGQADPDLVASDLLSQAEHDPSAQVMLVCFDGDTANRVAASVGRLIADLPRADIARQALAASRILICDTVEDAADIANVYAPEHLILQAESAERLLGLVRHAGSIFVGAWTPEAAGDYAAGPNHTLPTAGTAKAHGGVSVESFQKTTTILRASRGGAAAMAPTVERLAALEQLDAHALAMRLRREKAERETTAAAPVGPRAGSKRRKTKETDVTVTVNLDRDGPIRIATGIGYFDHMLDQIARHGGFALDVAVEGDLEIDGHHTIEDVCLTFGEALRTALGDKRGLGRFGFELPMDESRAAVWIDLSGRPFARFDGEIPGDSVGEFPVEMTPHCFRSIAESLGAAIHVKVEGENAHHMVESCFKAFGRALRQALRVEGDALPSTKGMLA</sequence>
<feature type="binding site" evidence="9">
    <location>
        <position position="237"/>
    </location>
    <ligand>
        <name>substrate</name>
    </ligand>
</feature>
<dbReference type="PROSITE" id="PS00954">
    <property type="entry name" value="IGP_DEHYDRATASE_1"/>
    <property type="match status" value="1"/>
</dbReference>
<dbReference type="Gene3D" id="1.20.5.1300">
    <property type="match status" value="1"/>
</dbReference>